<keyword evidence="3" id="KW-1185">Reference proteome</keyword>
<name>A0ABQ7QYX5_PLUXY</name>
<comment type="caution">
    <text evidence="2">The sequence shown here is derived from an EMBL/GenBank/DDBJ whole genome shotgun (WGS) entry which is preliminary data.</text>
</comment>
<dbReference type="EMBL" id="JAHIBW010000006">
    <property type="protein sequence ID" value="KAG7310252.1"/>
    <property type="molecule type" value="Genomic_DNA"/>
</dbReference>
<gene>
    <name evidence="2" type="ORF">JYU34_004811</name>
</gene>
<organism evidence="2 3">
    <name type="scientific">Plutella xylostella</name>
    <name type="common">Diamondback moth</name>
    <name type="synonym">Plutella maculipennis</name>
    <dbReference type="NCBI Taxonomy" id="51655"/>
    <lineage>
        <taxon>Eukaryota</taxon>
        <taxon>Metazoa</taxon>
        <taxon>Ecdysozoa</taxon>
        <taxon>Arthropoda</taxon>
        <taxon>Hexapoda</taxon>
        <taxon>Insecta</taxon>
        <taxon>Pterygota</taxon>
        <taxon>Neoptera</taxon>
        <taxon>Endopterygota</taxon>
        <taxon>Lepidoptera</taxon>
        <taxon>Glossata</taxon>
        <taxon>Ditrysia</taxon>
        <taxon>Yponomeutoidea</taxon>
        <taxon>Plutellidae</taxon>
        <taxon>Plutella</taxon>
    </lineage>
</organism>
<evidence type="ECO:0000313" key="3">
    <source>
        <dbReference type="Proteomes" id="UP000823941"/>
    </source>
</evidence>
<proteinExistence type="predicted"/>
<accession>A0ABQ7QYX5</accession>
<sequence>MTMTAQFAGGFEGRDEDVSSRQTSLGSWSLSLASTSDGTEGERICSFEYLTVSVVVEGCSRFTIQ</sequence>
<evidence type="ECO:0000313" key="2">
    <source>
        <dbReference type="EMBL" id="KAG7310252.1"/>
    </source>
</evidence>
<evidence type="ECO:0000256" key="1">
    <source>
        <dbReference type="SAM" id="MobiDB-lite"/>
    </source>
</evidence>
<feature type="region of interest" description="Disordered" evidence="1">
    <location>
        <begin position="1"/>
        <end position="23"/>
    </location>
</feature>
<dbReference type="Proteomes" id="UP000823941">
    <property type="component" value="Chromosome 6"/>
</dbReference>
<protein>
    <submittedName>
        <fullName evidence="2">Uncharacterized protein</fullName>
    </submittedName>
</protein>
<reference evidence="2 3" key="1">
    <citation type="submission" date="2021-06" db="EMBL/GenBank/DDBJ databases">
        <title>A haploid diamondback moth (Plutella xylostella L.) genome assembly resolves 31 chromosomes and identifies a diamide resistance mutation.</title>
        <authorList>
            <person name="Ward C.M."/>
            <person name="Perry K.D."/>
            <person name="Baker G."/>
            <person name="Powis K."/>
            <person name="Heckel D.G."/>
            <person name="Baxter S.W."/>
        </authorList>
    </citation>
    <scope>NUCLEOTIDE SEQUENCE [LARGE SCALE GENOMIC DNA]</scope>
    <source>
        <strain evidence="2 3">LV</strain>
        <tissue evidence="2">Single pupa</tissue>
    </source>
</reference>